<proteinExistence type="predicted"/>
<sequence length="216" mass="23209">MASKTTTRALCALATGPRLLGPRLTVRHLSMTGATSSSSLLTTDKPYVSNRPRGPIRLSGEFSNPVSDSTETTGINNKIRRFNTSRSHKSVGDSSTLDFAYIPDFDPETRSAPLGIRVPILPWADVQGHAAEGEGVVPMMPTIYTVAAETTHIHSPAVLSDTSDNNQFGYQTASNSSNSNSFSSARQEGEGEGMVKQIWNDLLEDVLGPRRGSTRA</sequence>
<keyword evidence="3" id="KW-1185">Reference proteome</keyword>
<dbReference type="VEuPathDB" id="FungiDB:yc1106_03840"/>
<dbReference type="AlphaFoldDB" id="A0A9Q9DSL7"/>
<evidence type="ECO:0000313" key="2">
    <source>
        <dbReference type="EMBL" id="USP76566.1"/>
    </source>
</evidence>
<evidence type="ECO:0000256" key="1">
    <source>
        <dbReference type="SAM" id="MobiDB-lite"/>
    </source>
</evidence>
<organism evidence="2 3">
    <name type="scientific">Curvularia clavata</name>
    <dbReference type="NCBI Taxonomy" id="95742"/>
    <lineage>
        <taxon>Eukaryota</taxon>
        <taxon>Fungi</taxon>
        <taxon>Dikarya</taxon>
        <taxon>Ascomycota</taxon>
        <taxon>Pezizomycotina</taxon>
        <taxon>Dothideomycetes</taxon>
        <taxon>Pleosporomycetidae</taxon>
        <taxon>Pleosporales</taxon>
        <taxon>Pleosporineae</taxon>
        <taxon>Pleosporaceae</taxon>
        <taxon>Curvularia</taxon>
    </lineage>
</organism>
<protein>
    <submittedName>
        <fullName evidence="2">Uncharacterized protein</fullName>
    </submittedName>
</protein>
<dbReference type="Proteomes" id="UP001056012">
    <property type="component" value="Chromosome 3"/>
</dbReference>
<feature type="compositionally biased region" description="Polar residues" evidence="1">
    <location>
        <begin position="61"/>
        <end position="73"/>
    </location>
</feature>
<feature type="region of interest" description="Disordered" evidence="1">
    <location>
        <begin position="40"/>
        <end position="73"/>
    </location>
</feature>
<dbReference type="EMBL" id="CP089276">
    <property type="protein sequence ID" value="USP76566.1"/>
    <property type="molecule type" value="Genomic_DNA"/>
</dbReference>
<feature type="compositionally biased region" description="Polar residues" evidence="1">
    <location>
        <begin position="160"/>
        <end position="173"/>
    </location>
</feature>
<accession>A0A9Q9DSL7</accession>
<name>A0A9Q9DSL7_CURCL</name>
<gene>
    <name evidence="2" type="ORF">yc1106_03840</name>
</gene>
<feature type="region of interest" description="Disordered" evidence="1">
    <location>
        <begin position="157"/>
        <end position="195"/>
    </location>
</feature>
<reference evidence="2" key="1">
    <citation type="submission" date="2021-12" db="EMBL/GenBank/DDBJ databases">
        <title>Curvularia clavata genome.</title>
        <authorList>
            <person name="Cao Y."/>
        </authorList>
    </citation>
    <scope>NUCLEOTIDE SEQUENCE</scope>
    <source>
        <strain evidence="2">Yc1106</strain>
    </source>
</reference>
<evidence type="ECO:0000313" key="3">
    <source>
        <dbReference type="Proteomes" id="UP001056012"/>
    </source>
</evidence>
<feature type="compositionally biased region" description="Low complexity" evidence="1">
    <location>
        <begin position="174"/>
        <end position="184"/>
    </location>
</feature>
<dbReference type="OrthoDB" id="3993201at2759"/>